<reference evidence="2 3" key="1">
    <citation type="submission" date="2024-11" db="EMBL/GenBank/DDBJ databases">
        <title>The Natural Products Discovery Center: Release of the First 8490 Sequenced Strains for Exploring Actinobacteria Biosynthetic Diversity.</title>
        <authorList>
            <person name="Kalkreuter E."/>
            <person name="Kautsar S.A."/>
            <person name="Yang D."/>
            <person name="Bader C.D."/>
            <person name="Teijaro C.N."/>
            <person name="Fluegel L."/>
            <person name="Davis C.M."/>
            <person name="Simpson J.R."/>
            <person name="Lauterbach L."/>
            <person name="Steele A.D."/>
            <person name="Gui C."/>
            <person name="Meng S."/>
            <person name="Li G."/>
            <person name="Viehrig K."/>
            <person name="Ye F."/>
            <person name="Su P."/>
            <person name="Kiefer A.F."/>
            <person name="Nichols A."/>
            <person name="Cepeda A.J."/>
            <person name="Yan W."/>
            <person name="Fan B."/>
            <person name="Jiang Y."/>
            <person name="Adhikari A."/>
            <person name="Zheng C.-J."/>
            <person name="Schuster L."/>
            <person name="Cowan T.M."/>
            <person name="Smanski M.J."/>
            <person name="Chevrette M.G."/>
            <person name="De Carvalho L.P.S."/>
            <person name="Shen B."/>
        </authorList>
    </citation>
    <scope>NUCLEOTIDE SEQUENCE [LARGE SCALE GENOMIC DNA]</scope>
    <source>
        <strain evidence="2 3">NPDC020863</strain>
    </source>
</reference>
<keyword evidence="3" id="KW-1185">Reference proteome</keyword>
<evidence type="ECO:0000313" key="3">
    <source>
        <dbReference type="Proteomes" id="UP001620295"/>
    </source>
</evidence>
<dbReference type="Gene3D" id="2.60.270.50">
    <property type="match status" value="1"/>
</dbReference>
<evidence type="ECO:0008006" key="4">
    <source>
        <dbReference type="Google" id="ProtNLM"/>
    </source>
</evidence>
<organism evidence="2 3">
    <name type="scientific">Streptomyces milbemycinicus</name>
    <dbReference type="NCBI Taxonomy" id="476552"/>
    <lineage>
        <taxon>Bacteria</taxon>
        <taxon>Bacillati</taxon>
        <taxon>Actinomycetota</taxon>
        <taxon>Actinomycetes</taxon>
        <taxon>Kitasatosporales</taxon>
        <taxon>Streptomycetaceae</taxon>
        <taxon>Streptomyces</taxon>
    </lineage>
</organism>
<dbReference type="EMBL" id="JBJDQH010000013">
    <property type="protein sequence ID" value="MFK4270401.1"/>
    <property type="molecule type" value="Genomic_DNA"/>
</dbReference>
<accession>A0ABW8M1T7</accession>
<evidence type="ECO:0000313" key="2">
    <source>
        <dbReference type="EMBL" id="MFK4270401.1"/>
    </source>
</evidence>
<comment type="caution">
    <text evidence="2">The sequence shown here is derived from an EMBL/GenBank/DDBJ whole genome shotgun (WGS) entry which is preliminary data.</text>
</comment>
<keyword evidence="1" id="KW-0732">Signal</keyword>
<name>A0ABW8M1T7_9ACTN</name>
<dbReference type="Proteomes" id="UP001620295">
    <property type="component" value="Unassembled WGS sequence"/>
</dbReference>
<proteinExistence type="predicted"/>
<feature type="chain" id="PRO_5045538346" description="Secreted protein" evidence="1">
    <location>
        <begin position="29"/>
        <end position="163"/>
    </location>
</feature>
<gene>
    <name evidence="2" type="ORF">ACI2L5_36545</name>
</gene>
<feature type="signal peptide" evidence="1">
    <location>
        <begin position="1"/>
        <end position="28"/>
    </location>
</feature>
<dbReference type="RefSeq" id="WP_358638956.1">
    <property type="nucleotide sequence ID" value="NZ_JBFACG010000043.1"/>
</dbReference>
<sequence length="163" mass="16898">MRTLTRWAAAVLMGAVVGVLAVSASAQAVGVGGVRGDGEGDETSRGLQVRMHNATGCRLTRTDYGLTSGQFVARPPVTLSKGQDGVFEARSREGSLKGVAGRVEYTADNCDASWRDGHAIRLTFGVAYNGMNSFNTDGGGAFGTRLSGGSGKHAVLSWGVGRF</sequence>
<evidence type="ECO:0000256" key="1">
    <source>
        <dbReference type="SAM" id="SignalP"/>
    </source>
</evidence>
<protein>
    <recommendedName>
        <fullName evidence="4">Secreted protein</fullName>
    </recommendedName>
</protein>